<dbReference type="SUPFAM" id="SSF56731">
    <property type="entry name" value="DNA primase core"/>
    <property type="match status" value="1"/>
</dbReference>
<dbReference type="AlphaFoldDB" id="X0TTN4"/>
<dbReference type="PANTHER" id="PTHR30313">
    <property type="entry name" value="DNA PRIMASE"/>
    <property type="match status" value="1"/>
</dbReference>
<sequence length="318" mass="35470">IGFAGRTMGDDQPKYINTTETPVFEKRRFLYNFDLAKREIKKQKSIILVEGEMDAIALFEKGIANVVATKGTAFSPEQVAALAKFARKITICFDRDAAGLEATKKGILLAQAAGFEVRAVLLPEGQDPDEAVQADLKAFKKLLADAPSVFDFYLDSALARFDPSTPLGKKKIAQEILPVVKSLANDVEKAAYLSELSQKLEVGEEILWKQLVKEEALGDERAFSSAVSGSASDFSLPKKEVYLMSVLFFLPVDKLRGAQRKIALEDISNPKLKEILESLREYLKEIKRFRLENFSARLSEDSRRVFEELVLVPLLPHP</sequence>
<dbReference type="PROSITE" id="PS50880">
    <property type="entry name" value="TOPRIM"/>
    <property type="match status" value="1"/>
</dbReference>
<dbReference type="GO" id="GO:0005737">
    <property type="term" value="C:cytoplasm"/>
    <property type="evidence" value="ECO:0007669"/>
    <property type="project" value="TreeGrafter"/>
</dbReference>
<evidence type="ECO:0000313" key="2">
    <source>
        <dbReference type="EMBL" id="GAF90566.1"/>
    </source>
</evidence>
<dbReference type="InterPro" id="IPR037068">
    <property type="entry name" value="DNA_primase_core_N_sf"/>
</dbReference>
<organism evidence="2">
    <name type="scientific">marine sediment metagenome</name>
    <dbReference type="NCBI Taxonomy" id="412755"/>
    <lineage>
        <taxon>unclassified sequences</taxon>
        <taxon>metagenomes</taxon>
        <taxon>ecological metagenomes</taxon>
    </lineage>
</organism>
<reference evidence="2" key="1">
    <citation type="journal article" date="2014" name="Front. Microbiol.">
        <title>High frequency of phylogenetically diverse reductive dehalogenase-homologous genes in deep subseafloor sedimentary metagenomes.</title>
        <authorList>
            <person name="Kawai M."/>
            <person name="Futagami T."/>
            <person name="Toyoda A."/>
            <person name="Takaki Y."/>
            <person name="Nishi S."/>
            <person name="Hori S."/>
            <person name="Arai W."/>
            <person name="Tsubouchi T."/>
            <person name="Morono Y."/>
            <person name="Uchiyama I."/>
            <person name="Ito T."/>
            <person name="Fujiyama A."/>
            <person name="Inagaki F."/>
            <person name="Takami H."/>
        </authorList>
    </citation>
    <scope>NUCLEOTIDE SEQUENCE</scope>
    <source>
        <strain evidence="2">Expedition CK06-06</strain>
    </source>
</reference>
<feature type="domain" description="Toprim" evidence="1">
    <location>
        <begin position="44"/>
        <end position="125"/>
    </location>
</feature>
<dbReference type="Pfam" id="PF08275">
    <property type="entry name" value="DNAG_N"/>
    <property type="match status" value="1"/>
</dbReference>
<dbReference type="GO" id="GO:0006269">
    <property type="term" value="P:DNA replication, synthesis of primer"/>
    <property type="evidence" value="ECO:0007669"/>
    <property type="project" value="TreeGrafter"/>
</dbReference>
<dbReference type="EMBL" id="BARS01010172">
    <property type="protein sequence ID" value="GAF90566.1"/>
    <property type="molecule type" value="Genomic_DNA"/>
</dbReference>
<dbReference type="CDD" id="cd03364">
    <property type="entry name" value="TOPRIM_DnaG_primases"/>
    <property type="match status" value="1"/>
</dbReference>
<feature type="non-terminal residue" evidence="2">
    <location>
        <position position="1"/>
    </location>
</feature>
<comment type="caution">
    <text evidence="2">The sequence shown here is derived from an EMBL/GenBank/DDBJ whole genome shotgun (WGS) entry which is preliminary data.</text>
</comment>
<dbReference type="InterPro" id="IPR006171">
    <property type="entry name" value="TOPRIM_dom"/>
</dbReference>
<dbReference type="PANTHER" id="PTHR30313:SF2">
    <property type="entry name" value="DNA PRIMASE"/>
    <property type="match status" value="1"/>
</dbReference>
<dbReference type="Gene3D" id="3.90.980.10">
    <property type="entry name" value="DNA primase, catalytic core, N-terminal domain"/>
    <property type="match status" value="1"/>
</dbReference>
<name>X0TTN4_9ZZZZ</name>
<proteinExistence type="predicted"/>
<protein>
    <recommendedName>
        <fullName evidence="1">Toprim domain-containing protein</fullName>
    </recommendedName>
</protein>
<dbReference type="InterPro" id="IPR034151">
    <property type="entry name" value="TOPRIM_DnaG_bac"/>
</dbReference>
<feature type="non-terminal residue" evidence="2">
    <location>
        <position position="318"/>
    </location>
</feature>
<dbReference type="GO" id="GO:0016779">
    <property type="term" value="F:nucleotidyltransferase activity"/>
    <property type="evidence" value="ECO:0007669"/>
    <property type="project" value="InterPro"/>
</dbReference>
<accession>X0TTN4</accession>
<dbReference type="Pfam" id="PF10410">
    <property type="entry name" value="DnaB_bind"/>
    <property type="match status" value="1"/>
</dbReference>
<dbReference type="SMART" id="SM00493">
    <property type="entry name" value="TOPRIM"/>
    <property type="match status" value="1"/>
</dbReference>
<dbReference type="Pfam" id="PF13155">
    <property type="entry name" value="Toprim_2"/>
    <property type="match status" value="1"/>
</dbReference>
<dbReference type="InterPro" id="IPR050219">
    <property type="entry name" value="DnaG_primase"/>
</dbReference>
<dbReference type="Gene3D" id="3.40.1360.10">
    <property type="match status" value="1"/>
</dbReference>
<dbReference type="InterPro" id="IPR013264">
    <property type="entry name" value="DNAG_N"/>
</dbReference>
<dbReference type="InterPro" id="IPR019475">
    <property type="entry name" value="DNA_primase_DnaB-bd"/>
</dbReference>
<evidence type="ECO:0000259" key="1">
    <source>
        <dbReference type="PROSITE" id="PS50880"/>
    </source>
</evidence>
<gene>
    <name evidence="2" type="ORF">S01H1_18929</name>
</gene>